<comment type="function">
    <text evidence="14">CRISPR (clustered regularly interspaced short palindromic repeat) is an adaptive immune system that provides protection against mobile genetic elements (viruses, transposable elements and conjugative plasmids). CRISPR clusters contain sequences complementary to antecedent mobile elements and target invading nucleic acids. CRISPR clusters are transcribed and processed into CRISPR RNA (crRNA).</text>
</comment>
<dbReference type="KEGG" id="thf:MA03_02875"/>
<dbReference type="GO" id="GO:0051607">
    <property type="term" value="P:defense response to virus"/>
    <property type="evidence" value="ECO:0007669"/>
    <property type="project" value="UniProtKB-KW"/>
</dbReference>
<dbReference type="GeneID" id="25401140"/>
<evidence type="ECO:0000256" key="7">
    <source>
        <dbReference type="ARBA" id="ARBA00022723"/>
    </source>
</evidence>
<evidence type="ECO:0000259" key="15">
    <source>
        <dbReference type="Pfam" id="PF12705"/>
    </source>
</evidence>
<accession>A0A0F7FHS1</accession>
<evidence type="ECO:0000256" key="1">
    <source>
        <dbReference type="ARBA" id="ARBA00001936"/>
    </source>
</evidence>
<evidence type="ECO:0000256" key="11">
    <source>
        <dbReference type="ARBA" id="ARBA00023014"/>
    </source>
</evidence>
<keyword evidence="17" id="KW-1185">Reference proteome</keyword>
<protein>
    <recommendedName>
        <fullName evidence="5 14">CRISPR-associated exonuclease Cas4</fullName>
        <ecNumber evidence="4 14">3.1.12.1</ecNumber>
    </recommendedName>
</protein>
<name>A0A0F7FHS1_9CREN</name>
<evidence type="ECO:0000256" key="9">
    <source>
        <dbReference type="ARBA" id="ARBA00022839"/>
    </source>
</evidence>
<keyword evidence="12 14" id="KW-0051">Antiviral defense</keyword>
<evidence type="ECO:0000313" key="17">
    <source>
        <dbReference type="Proteomes" id="UP000067434"/>
    </source>
</evidence>
<evidence type="ECO:0000256" key="6">
    <source>
        <dbReference type="ARBA" id="ARBA00022722"/>
    </source>
</evidence>
<reference evidence="16 17" key="1">
    <citation type="journal article" date="2015" name="Stand. Genomic Sci.">
        <title>Complete genome sequence of and proposal of Thermofilum uzonense sp. nov. a novel hyperthermophilic crenarchaeon and emended description of the genus Thermofilum.</title>
        <authorList>
            <person name="Toshchakov S.V."/>
            <person name="Korzhenkov A.A."/>
            <person name="Samarov N.I."/>
            <person name="Mazunin I.O."/>
            <person name="Mozhey O.I."/>
            <person name="Shmyr I.S."/>
            <person name="Derbikova K.S."/>
            <person name="Taranov E.A."/>
            <person name="Dominova I.N."/>
            <person name="Bonch-Osmolovskaya E.A."/>
            <person name="Patrushev M.V."/>
            <person name="Podosokorskaya O.A."/>
            <person name="Kublanov I.V."/>
        </authorList>
    </citation>
    <scope>NUCLEOTIDE SEQUENCE [LARGE SCALE GENOMIC DNA]</scope>
    <source>
        <strain evidence="16 17">1807-2</strain>
    </source>
</reference>
<dbReference type="NCBIfam" id="TIGR00372">
    <property type="entry name" value="cas4"/>
    <property type="match status" value="1"/>
</dbReference>
<dbReference type="InterPro" id="IPR011604">
    <property type="entry name" value="PDDEXK-like_dom_sf"/>
</dbReference>
<dbReference type="Proteomes" id="UP000067434">
    <property type="component" value="Chromosome"/>
</dbReference>
<dbReference type="InterPro" id="IPR038726">
    <property type="entry name" value="PDDEXK_AddAB-type"/>
</dbReference>
<keyword evidence="9 14" id="KW-0269">Exonuclease</keyword>
<keyword evidence="7 14" id="KW-0479">Metal-binding</keyword>
<evidence type="ECO:0000256" key="10">
    <source>
        <dbReference type="ARBA" id="ARBA00023004"/>
    </source>
</evidence>
<evidence type="ECO:0000256" key="8">
    <source>
        <dbReference type="ARBA" id="ARBA00022801"/>
    </source>
</evidence>
<feature type="domain" description="PD-(D/E)XK endonuclease-like" evidence="15">
    <location>
        <begin position="57"/>
        <end position="191"/>
    </location>
</feature>
<comment type="similarity">
    <text evidence="3 14">Belongs to the CRISPR-associated exonuclease Cas4 family.</text>
</comment>
<dbReference type="EC" id="3.1.12.1" evidence="4 14"/>
<keyword evidence="6 14" id="KW-0540">Nuclease</keyword>
<dbReference type="Gene3D" id="3.90.320.10">
    <property type="match status" value="1"/>
</dbReference>
<organism evidence="16 17">
    <name type="scientific">Infirmifilum uzonense</name>
    <dbReference type="NCBI Taxonomy" id="1550241"/>
    <lineage>
        <taxon>Archaea</taxon>
        <taxon>Thermoproteota</taxon>
        <taxon>Thermoprotei</taxon>
        <taxon>Thermofilales</taxon>
        <taxon>Thermofilaceae</taxon>
        <taxon>Infirmifilum</taxon>
    </lineage>
</organism>
<evidence type="ECO:0000256" key="2">
    <source>
        <dbReference type="ARBA" id="ARBA00001966"/>
    </source>
</evidence>
<dbReference type="HOGENOM" id="CLU_1346474_0_0_2"/>
<comment type="cofactor">
    <cofactor evidence="2">
        <name>[4Fe-4S] cluster</name>
        <dbReference type="ChEBI" id="CHEBI:49883"/>
    </cofactor>
</comment>
<dbReference type="PANTHER" id="PTHR36531:SF6">
    <property type="entry name" value="DNA REPLICATION ATP-DEPENDENT HELICASE_NUCLEASE DNA2"/>
    <property type="match status" value="1"/>
</dbReference>
<evidence type="ECO:0000256" key="3">
    <source>
        <dbReference type="ARBA" id="ARBA00009189"/>
    </source>
</evidence>
<dbReference type="GO" id="GO:0051536">
    <property type="term" value="F:iron-sulfur cluster binding"/>
    <property type="evidence" value="ECO:0007669"/>
    <property type="project" value="UniProtKB-KW"/>
</dbReference>
<evidence type="ECO:0000256" key="13">
    <source>
        <dbReference type="ARBA" id="ARBA00023211"/>
    </source>
</evidence>
<evidence type="ECO:0000256" key="12">
    <source>
        <dbReference type="ARBA" id="ARBA00023118"/>
    </source>
</evidence>
<proteinExistence type="inferred from homology"/>
<gene>
    <name evidence="16" type="ORF">MA03_02875</name>
</gene>
<comment type="cofactor">
    <cofactor evidence="14">
        <name>Mg(2+)</name>
        <dbReference type="ChEBI" id="CHEBI:18420"/>
    </cofactor>
    <cofactor evidence="14">
        <name>Mn(2+)</name>
        <dbReference type="ChEBI" id="CHEBI:29035"/>
    </cofactor>
    <text evidence="14">Mg(2+) or Mn(2+) required for ssDNA cleavage activity.</text>
</comment>
<keyword evidence="10 14" id="KW-0408">Iron</keyword>
<evidence type="ECO:0000313" key="16">
    <source>
        <dbReference type="EMBL" id="AKG38428.1"/>
    </source>
</evidence>
<dbReference type="GO" id="GO:0046872">
    <property type="term" value="F:metal ion binding"/>
    <property type="evidence" value="ECO:0007669"/>
    <property type="project" value="UniProtKB-KW"/>
</dbReference>
<comment type="cofactor">
    <cofactor evidence="1">
        <name>Mn(2+)</name>
        <dbReference type="ChEBI" id="CHEBI:29035"/>
    </cofactor>
</comment>
<dbReference type="GO" id="GO:0004527">
    <property type="term" value="F:exonuclease activity"/>
    <property type="evidence" value="ECO:0007669"/>
    <property type="project" value="UniProtKB-KW"/>
</dbReference>
<keyword evidence="8 14" id="KW-0378">Hydrolase</keyword>
<evidence type="ECO:0000256" key="4">
    <source>
        <dbReference type="ARBA" id="ARBA00012768"/>
    </source>
</evidence>
<dbReference type="RefSeq" id="WP_052883832.1">
    <property type="nucleotide sequence ID" value="NZ_CP009961.1"/>
</dbReference>
<evidence type="ECO:0000256" key="14">
    <source>
        <dbReference type="RuleBase" id="RU365022"/>
    </source>
</evidence>
<evidence type="ECO:0000256" key="5">
    <source>
        <dbReference type="ARBA" id="ARBA00020049"/>
    </source>
</evidence>
<dbReference type="Pfam" id="PF12705">
    <property type="entry name" value="PDDEXK_1"/>
    <property type="match status" value="1"/>
</dbReference>
<dbReference type="AlphaFoldDB" id="A0A0F7FHS1"/>
<dbReference type="EMBL" id="CP009961">
    <property type="protein sequence ID" value="AKG38428.1"/>
    <property type="molecule type" value="Genomic_DNA"/>
</dbReference>
<sequence length="203" mass="23383">MEEWTLTVNDLKHFAYCEAIVYITHGIGVRERETEYMAYGGEVEKEEFLQQLLKKYSVARIHRGVTLSSRELQLTGTPDAVLETRMGELIPVEVKWAEPPRASRVKKDHLVQLIAYAILIEKSWPSRKSSVKRGLVYYLRPKPRFIEVYISSEDKKSVIQMVKRAVKVALGEVEPLTRRDCSSCNYRAYCPFAYTRNSSSSSI</sequence>
<dbReference type="InterPro" id="IPR051827">
    <property type="entry name" value="Cas4_exonuclease"/>
</dbReference>
<dbReference type="PANTHER" id="PTHR36531">
    <property type="entry name" value="CRISPR-ASSOCIATED EXONUCLEASE CAS4"/>
    <property type="match status" value="1"/>
</dbReference>
<dbReference type="PATRIC" id="fig|1550241.5.peg.605"/>
<keyword evidence="13 14" id="KW-0464">Manganese</keyword>
<comment type="cofactor">
    <cofactor evidence="14">
        <name>iron-sulfur cluster</name>
        <dbReference type="ChEBI" id="CHEBI:30408"/>
    </cofactor>
</comment>
<dbReference type="OrthoDB" id="26676at2157"/>
<dbReference type="STRING" id="1550241.MA03_02875"/>
<keyword evidence="11 14" id="KW-0411">Iron-sulfur</keyword>
<dbReference type="InterPro" id="IPR013343">
    <property type="entry name" value="CRISPR-assoc_prot_Cas4"/>
</dbReference>